<dbReference type="PANTHER" id="PTHR24960:SF84">
    <property type="entry name" value="HYDROGENASE SUBUNIT"/>
    <property type="match status" value="1"/>
</dbReference>
<dbReference type="GO" id="GO:0042773">
    <property type="term" value="P:ATP synthesis coupled electron transport"/>
    <property type="evidence" value="ECO:0007669"/>
    <property type="project" value="InterPro"/>
</dbReference>
<dbReference type="CDD" id="cd00207">
    <property type="entry name" value="fer2"/>
    <property type="match status" value="1"/>
</dbReference>
<evidence type="ECO:0000313" key="9">
    <source>
        <dbReference type="Proteomes" id="UP000070400"/>
    </source>
</evidence>
<feature type="domain" description="4Fe-4S ferredoxin-type" evidence="7">
    <location>
        <begin position="158"/>
        <end position="187"/>
    </location>
</feature>
<keyword evidence="1" id="KW-0004">4Fe-4S</keyword>
<dbReference type="InterPro" id="IPR001041">
    <property type="entry name" value="2Fe-2S_ferredoxin-type"/>
</dbReference>
<sequence length="190" mass="20739">MSEIKLEIDGKEITGEEGQSVLEAASENGIKIPTHCYHEKYEPTGSCRLCLVEVRVQGGRPELKAACTYPVQENLVVKTKTKEILKTRRLTAELMLARCPESQAVREIAEEFGVKKPRFSLKNLNCTLCGLCVKACETAKGESAITFAGRGTNRKIIAPFELSPKECEGCGACAAVCPTSAIKMVNIEEE</sequence>
<dbReference type="InterPro" id="IPR017900">
    <property type="entry name" value="4Fe4S_Fe_S_CS"/>
</dbReference>
<dbReference type="GO" id="GO:0016020">
    <property type="term" value="C:membrane"/>
    <property type="evidence" value="ECO:0007669"/>
    <property type="project" value="InterPro"/>
</dbReference>
<evidence type="ECO:0000256" key="3">
    <source>
        <dbReference type="ARBA" id="ARBA00022737"/>
    </source>
</evidence>
<dbReference type="GO" id="GO:0051539">
    <property type="term" value="F:4 iron, 4 sulfur cluster binding"/>
    <property type="evidence" value="ECO:0007669"/>
    <property type="project" value="UniProtKB-KW"/>
</dbReference>
<accession>A0A133V6V0</accession>
<name>A0A133V6V0_9EURY</name>
<keyword evidence="4" id="KW-0408">Iron</keyword>
<keyword evidence="5" id="KW-0411">Iron-sulfur</keyword>
<dbReference type="PROSITE" id="PS51379">
    <property type="entry name" value="4FE4S_FER_2"/>
    <property type="match status" value="2"/>
</dbReference>
<proteinExistence type="predicted"/>
<reference evidence="8 9" key="1">
    <citation type="journal article" date="2016" name="Sci. Rep.">
        <title>Metabolic traits of an uncultured archaeal lineage -MSBL1- from brine pools of the Red Sea.</title>
        <authorList>
            <person name="Mwirichia R."/>
            <person name="Alam I."/>
            <person name="Rashid M."/>
            <person name="Vinu M."/>
            <person name="Ba-Alawi W."/>
            <person name="Anthony Kamau A."/>
            <person name="Kamanda Ngugi D."/>
            <person name="Goker M."/>
            <person name="Klenk H.P."/>
            <person name="Bajic V."/>
            <person name="Stingl U."/>
        </authorList>
    </citation>
    <scope>NUCLEOTIDE SEQUENCE [LARGE SCALE GENOMIC DNA]</scope>
    <source>
        <strain evidence="8">SCGC-AAA261D19</strain>
    </source>
</reference>
<dbReference type="Pfam" id="PF12838">
    <property type="entry name" value="Fer4_7"/>
    <property type="match status" value="1"/>
</dbReference>
<gene>
    <name evidence="8" type="ORF">AKJ43_02405</name>
</gene>
<dbReference type="GO" id="GO:0008137">
    <property type="term" value="F:NADH dehydrogenase (ubiquinone) activity"/>
    <property type="evidence" value="ECO:0007669"/>
    <property type="project" value="InterPro"/>
</dbReference>
<evidence type="ECO:0000259" key="7">
    <source>
        <dbReference type="PROSITE" id="PS51379"/>
    </source>
</evidence>
<keyword evidence="3" id="KW-0677">Repeat</keyword>
<dbReference type="SUPFAM" id="SSF54862">
    <property type="entry name" value="4Fe-4S ferredoxins"/>
    <property type="match status" value="1"/>
</dbReference>
<dbReference type="InterPro" id="IPR050157">
    <property type="entry name" value="PSI_iron-sulfur_center"/>
</dbReference>
<evidence type="ECO:0000259" key="6">
    <source>
        <dbReference type="PROSITE" id="PS51085"/>
    </source>
</evidence>
<evidence type="ECO:0000256" key="4">
    <source>
        <dbReference type="ARBA" id="ARBA00023004"/>
    </source>
</evidence>
<evidence type="ECO:0000256" key="5">
    <source>
        <dbReference type="ARBA" id="ARBA00023014"/>
    </source>
</evidence>
<dbReference type="Pfam" id="PF13510">
    <property type="entry name" value="Fer2_4"/>
    <property type="match status" value="1"/>
</dbReference>
<keyword evidence="2" id="KW-0479">Metal-binding</keyword>
<comment type="caution">
    <text evidence="8">The sequence shown here is derived from an EMBL/GenBank/DDBJ whole genome shotgun (WGS) entry which is preliminary data.</text>
</comment>
<dbReference type="EMBL" id="LHXX01000024">
    <property type="protein sequence ID" value="KXB02136.1"/>
    <property type="molecule type" value="Genomic_DNA"/>
</dbReference>
<dbReference type="InterPro" id="IPR000283">
    <property type="entry name" value="NADH_UbQ_OxRdtase_75kDa_su_CS"/>
</dbReference>
<evidence type="ECO:0000256" key="1">
    <source>
        <dbReference type="ARBA" id="ARBA00022485"/>
    </source>
</evidence>
<dbReference type="Gene3D" id="3.10.20.740">
    <property type="match status" value="1"/>
</dbReference>
<feature type="domain" description="4Fe-4S ferredoxin-type" evidence="7">
    <location>
        <begin position="115"/>
        <end position="150"/>
    </location>
</feature>
<dbReference type="InterPro" id="IPR017896">
    <property type="entry name" value="4Fe4S_Fe-S-bd"/>
</dbReference>
<evidence type="ECO:0008006" key="10">
    <source>
        <dbReference type="Google" id="ProtNLM"/>
    </source>
</evidence>
<dbReference type="SUPFAM" id="SSF54292">
    <property type="entry name" value="2Fe-2S ferredoxin-like"/>
    <property type="match status" value="1"/>
</dbReference>
<dbReference type="GO" id="GO:0016491">
    <property type="term" value="F:oxidoreductase activity"/>
    <property type="evidence" value="ECO:0007669"/>
    <property type="project" value="UniProtKB-ARBA"/>
</dbReference>
<keyword evidence="9" id="KW-1185">Reference proteome</keyword>
<dbReference type="InterPro" id="IPR036010">
    <property type="entry name" value="2Fe-2S_ferredoxin-like_sf"/>
</dbReference>
<dbReference type="PROSITE" id="PS00641">
    <property type="entry name" value="COMPLEX1_75K_1"/>
    <property type="match status" value="1"/>
</dbReference>
<dbReference type="PANTHER" id="PTHR24960">
    <property type="entry name" value="PHOTOSYSTEM I IRON-SULFUR CENTER-RELATED"/>
    <property type="match status" value="1"/>
</dbReference>
<dbReference type="Gene3D" id="3.30.70.20">
    <property type="match status" value="1"/>
</dbReference>
<evidence type="ECO:0000256" key="2">
    <source>
        <dbReference type="ARBA" id="ARBA00022723"/>
    </source>
</evidence>
<dbReference type="Proteomes" id="UP000070400">
    <property type="component" value="Unassembled WGS sequence"/>
</dbReference>
<feature type="domain" description="2Fe-2S ferredoxin-type" evidence="6">
    <location>
        <begin position="2"/>
        <end position="83"/>
    </location>
</feature>
<dbReference type="FunFam" id="3.30.70.20:FF:000035">
    <property type="entry name" value="Iron hydrogenase 1"/>
    <property type="match status" value="1"/>
</dbReference>
<dbReference type="PROSITE" id="PS51085">
    <property type="entry name" value="2FE2S_FER_2"/>
    <property type="match status" value="1"/>
</dbReference>
<organism evidence="8 9">
    <name type="scientific">candidate division MSBL1 archaeon SCGC-AAA261D19</name>
    <dbReference type="NCBI Taxonomy" id="1698273"/>
    <lineage>
        <taxon>Archaea</taxon>
        <taxon>Methanobacteriati</taxon>
        <taxon>Methanobacteriota</taxon>
        <taxon>candidate division MSBL1</taxon>
    </lineage>
</organism>
<dbReference type="PROSITE" id="PS00198">
    <property type="entry name" value="4FE4S_FER_1"/>
    <property type="match status" value="1"/>
</dbReference>
<dbReference type="AlphaFoldDB" id="A0A133V6V0"/>
<evidence type="ECO:0000313" key="8">
    <source>
        <dbReference type="EMBL" id="KXB02136.1"/>
    </source>
</evidence>
<protein>
    <recommendedName>
        <fullName evidence="10">(2Fe-2S)-binding protein</fullName>
    </recommendedName>
</protein>
<dbReference type="GO" id="GO:0046872">
    <property type="term" value="F:metal ion binding"/>
    <property type="evidence" value="ECO:0007669"/>
    <property type="project" value="UniProtKB-KW"/>
</dbReference>